<keyword evidence="2 11" id="KW-0547">Nucleotide-binding</keyword>
<proteinExistence type="inferred from homology"/>
<organism evidence="13 14">
    <name type="scientific">Providencia alcalifaciens 205/92</name>
    <dbReference type="NCBI Taxonomy" id="1256988"/>
    <lineage>
        <taxon>Bacteria</taxon>
        <taxon>Pseudomonadati</taxon>
        <taxon>Pseudomonadota</taxon>
        <taxon>Gammaproteobacteria</taxon>
        <taxon>Enterobacterales</taxon>
        <taxon>Morganellaceae</taxon>
        <taxon>Providencia</taxon>
    </lineage>
</organism>
<dbReference type="NCBIfam" id="TIGR01447">
    <property type="entry name" value="recD"/>
    <property type="match status" value="1"/>
</dbReference>
<dbReference type="GO" id="GO:0017116">
    <property type="term" value="F:single-stranded DNA helicase activity"/>
    <property type="evidence" value="ECO:0007669"/>
    <property type="project" value="TreeGrafter"/>
</dbReference>
<comment type="function">
    <text evidence="11">A helicase/nuclease that prepares dsDNA breaks (DSB) for recombinational DNA repair. Binds to DSBs and unwinds DNA via a highly rapid and processive ATP-dependent bidirectional helicase activity. Unwinds dsDNA until it encounters a Chi (crossover hotspot instigator) sequence from the 3' direction. Cuts ssDNA a few nucleotides 3' to the Chi site. The properties and activities of the enzyme are changed at Chi. The Chi-altered holoenzyme produces a long 3'-ssDNA overhang and facilitates RecA-binding to the ssDNA for homologous DNA recombination and repair. Holoenzyme degrades any linearized DNA that is unable to undergo homologous recombination. In the holoenzyme this subunit has ssDNA-dependent ATPase and 5'-3' helicase activity. When added to pre-assembled RecBC greatly stimulates nuclease activity and augments holoenzyme processivity. Negatively regulates the RecA-loading ability of RecBCD.</text>
</comment>
<dbReference type="GO" id="GO:0003677">
    <property type="term" value="F:DNA binding"/>
    <property type="evidence" value="ECO:0007669"/>
    <property type="project" value="UniProtKB-UniRule"/>
</dbReference>
<dbReference type="InterPro" id="IPR027417">
    <property type="entry name" value="P-loop_NTPase"/>
</dbReference>
<comment type="subunit">
    <text evidence="11">Heterotrimer of RecB, RecC and RecD. All subunits contribute to DNA-binding.</text>
</comment>
<dbReference type="InterPro" id="IPR027785">
    <property type="entry name" value="UvrD-like_helicase_C"/>
</dbReference>
<dbReference type="GO" id="GO:0043139">
    <property type="term" value="F:5'-3' DNA helicase activity"/>
    <property type="evidence" value="ECO:0007669"/>
    <property type="project" value="UniProtKB-UniRule"/>
</dbReference>
<keyword evidence="9 11" id="KW-0234">DNA repair</keyword>
<dbReference type="Pfam" id="PF13538">
    <property type="entry name" value="UvrD_C_2"/>
    <property type="match status" value="1"/>
</dbReference>
<dbReference type="RefSeq" id="WP_036962880.1">
    <property type="nucleotide sequence ID" value="NZ_JALD01000052.1"/>
</dbReference>
<dbReference type="EC" id="5.6.2.3" evidence="11"/>
<dbReference type="InterPro" id="IPR003593">
    <property type="entry name" value="AAA+_ATPase"/>
</dbReference>
<comment type="similarity">
    <text evidence="11">Belongs to the RecD family.</text>
</comment>
<evidence type="ECO:0000256" key="11">
    <source>
        <dbReference type="HAMAP-Rule" id="MF_01487"/>
    </source>
</evidence>
<dbReference type="SMART" id="SM00382">
    <property type="entry name" value="AAA"/>
    <property type="match status" value="1"/>
</dbReference>
<dbReference type="FunFam" id="3.40.50.300:FF:000912">
    <property type="entry name" value="RecBCD enzyme subunit RecD"/>
    <property type="match status" value="1"/>
</dbReference>
<keyword evidence="5 11" id="KW-0347">Helicase</keyword>
<feature type="domain" description="AAA+ ATPase" evidence="12">
    <location>
        <begin position="168"/>
        <end position="326"/>
    </location>
</feature>
<keyword evidence="4 11" id="KW-0378">Hydrolase</keyword>
<keyword evidence="1 11" id="KW-0540">Nuclease</keyword>
<keyword evidence="7 11" id="KW-0067">ATP-binding</keyword>
<evidence type="ECO:0000256" key="4">
    <source>
        <dbReference type="ARBA" id="ARBA00022801"/>
    </source>
</evidence>
<dbReference type="GO" id="GO:0000724">
    <property type="term" value="P:double-strand break repair via homologous recombination"/>
    <property type="evidence" value="ECO:0007669"/>
    <property type="project" value="UniProtKB-UniRule"/>
</dbReference>
<reference evidence="13 14" key="1">
    <citation type="submission" date="2014-01" db="EMBL/GenBank/DDBJ databases">
        <authorList>
            <person name="Durkin A.S."/>
            <person name="McCorrison J."/>
            <person name="Torralba M."/>
            <person name="Gillis M."/>
            <person name="Haft D.H."/>
            <person name="Methe B."/>
            <person name="Sutton G."/>
            <person name="Nelson K.E."/>
        </authorList>
    </citation>
    <scope>NUCLEOTIDE SEQUENCE [LARGE SCALE GENOMIC DNA]</scope>
    <source>
        <strain evidence="13 14">205/92</strain>
    </source>
</reference>
<dbReference type="InterPro" id="IPR049550">
    <property type="entry name" value="RecD_N"/>
</dbReference>
<protein>
    <recommendedName>
        <fullName evidence="11">RecBCD enzyme subunit RecD</fullName>
        <ecNumber evidence="11">5.6.2.3</ecNumber>
    </recommendedName>
    <alternativeName>
        <fullName evidence="11">DNA 5'-3' helicase subunit RecD</fullName>
    </alternativeName>
    <alternativeName>
        <fullName evidence="11">Exonuclease V subunit RecD</fullName>
        <shortName evidence="11">ExoV subunit RecD</shortName>
    </alternativeName>
    <alternativeName>
        <fullName evidence="11">Helicase/nuclease RecBCD subunit RecD</fullName>
    </alternativeName>
</protein>
<feature type="binding site" evidence="11">
    <location>
        <begin position="176"/>
        <end position="183"/>
    </location>
    <ligand>
        <name>ATP</name>
        <dbReference type="ChEBI" id="CHEBI:30616"/>
    </ligand>
</feature>
<dbReference type="Gene3D" id="1.10.10.1020">
    <property type="entry name" value="RecBCD complex, subunit RecD, N-terminal domain"/>
    <property type="match status" value="1"/>
</dbReference>
<gene>
    <name evidence="11 13" type="primary">recD</name>
    <name evidence="13" type="ORF">HMPREF1563_3260</name>
</gene>
<dbReference type="AlphaFoldDB" id="A0AAV3M3Q2"/>
<dbReference type="PANTHER" id="PTHR43788">
    <property type="entry name" value="DNA2/NAM7 HELICASE FAMILY MEMBER"/>
    <property type="match status" value="1"/>
</dbReference>
<evidence type="ECO:0000313" key="13">
    <source>
        <dbReference type="EMBL" id="EUD10322.1"/>
    </source>
</evidence>
<dbReference type="NCBIfam" id="NF008127">
    <property type="entry name" value="PRK10875.1"/>
    <property type="match status" value="1"/>
</dbReference>
<name>A0AAV3M3Q2_9GAMM</name>
<dbReference type="InterPro" id="IPR006344">
    <property type="entry name" value="RecD"/>
</dbReference>
<dbReference type="CDD" id="cd17933">
    <property type="entry name" value="DEXSc_RecD-like"/>
    <property type="match status" value="1"/>
</dbReference>
<dbReference type="Proteomes" id="UP000022311">
    <property type="component" value="Unassembled WGS sequence"/>
</dbReference>
<dbReference type="InterPro" id="IPR041851">
    <property type="entry name" value="RecD_N_sf"/>
</dbReference>
<dbReference type="EMBL" id="JALD01000052">
    <property type="protein sequence ID" value="EUD10322.1"/>
    <property type="molecule type" value="Genomic_DNA"/>
</dbReference>
<evidence type="ECO:0000256" key="9">
    <source>
        <dbReference type="ARBA" id="ARBA00023204"/>
    </source>
</evidence>
<dbReference type="GO" id="GO:0005524">
    <property type="term" value="F:ATP binding"/>
    <property type="evidence" value="ECO:0007669"/>
    <property type="project" value="UniProtKB-UniRule"/>
</dbReference>
<dbReference type="CDD" id="cd18809">
    <property type="entry name" value="SF1_C_RecD"/>
    <property type="match status" value="1"/>
</dbReference>
<dbReference type="GO" id="GO:0009338">
    <property type="term" value="C:exodeoxyribonuclease V complex"/>
    <property type="evidence" value="ECO:0007669"/>
    <property type="project" value="InterPro"/>
</dbReference>
<keyword evidence="8 11" id="KW-0238">DNA-binding</keyword>
<sequence length="641" mass="71002">MKVLFNQAIEARLFTPLDVQFAYNIANEENPILLLVGALLSAETMSGHVRLSLDDIHPNSLFMGRHPEFAAQLWQMIGEPDPSTIRAALLSSESVCEVGNNGVAPLILSGDFLYFQRMWQYEQCVAHFFSQTGSTDCDVVKTQSILSQLFPVSEDIDWQKIAAAVAVTSRVSVISGGPGTGKTTTVAKILALLIKLGHLPHRLRIELAAPTGKAAARLTESLGHALKQLPLNDEERTLLPTQAKTLHRLLGAQPESQQFRYHRDNPLALDILIVDEASMVDLPMMSKLIEALPNSAKLIFLGDKDQLASVEAGAVLGDICRFADKGYSYERAAQLELLTGCPLSDFTSNEGPVIRDSLCLLRKSYRFSAESGIGQLAYAVNAGNVKRVDEILTQNFADIHNYISNNNPNSPSEHEAQSELESGESYAQMLLDAVGFYQNYLLAVKVGEKPADILYKFNQYRLLAALREGAYGVSGLNDKLEKLLHRQGLITKPYNLQHKHYVGRPIMISRNDSALGLFNGDIGIILFDEERQLRAYFQFPDGTIRGIQPNRLPAHETAYVMTVHKSQGSEFAHTALVLPYVYSPVITRELVYTAMTRAKNELSLYGSKKVLRRAIETPTKRRSGLALQFEQLNSHHGIAKN</sequence>
<evidence type="ECO:0000259" key="12">
    <source>
        <dbReference type="SMART" id="SM00382"/>
    </source>
</evidence>
<dbReference type="Pfam" id="PF13245">
    <property type="entry name" value="AAA_19"/>
    <property type="match status" value="1"/>
</dbReference>
<evidence type="ECO:0000256" key="6">
    <source>
        <dbReference type="ARBA" id="ARBA00022839"/>
    </source>
</evidence>
<evidence type="ECO:0000256" key="10">
    <source>
        <dbReference type="ARBA" id="ARBA00023235"/>
    </source>
</evidence>
<evidence type="ECO:0000256" key="1">
    <source>
        <dbReference type="ARBA" id="ARBA00022722"/>
    </source>
</evidence>
<dbReference type="HAMAP" id="MF_01487">
    <property type="entry name" value="RecD"/>
    <property type="match status" value="1"/>
</dbReference>
<dbReference type="FunFam" id="3.40.50.300:FF:000965">
    <property type="entry name" value="RecBCD enzyme subunit RecD"/>
    <property type="match status" value="1"/>
</dbReference>
<keyword evidence="10 11" id="KW-0413">Isomerase</keyword>
<comment type="miscellaneous">
    <text evidence="11">In the RecBCD complex, RecB has a slow 3'-5' helicase, an exonuclease activity and loads RecA onto ssDNA, RecD has a fast 5'-3' helicase activity, while RecC stimulates the ATPase and processivity of the RecB helicase and contributes to recognition of the Chi site.</text>
</comment>
<keyword evidence="6 11" id="KW-0269">Exonuclease</keyword>
<evidence type="ECO:0000256" key="2">
    <source>
        <dbReference type="ARBA" id="ARBA00022741"/>
    </source>
</evidence>
<comment type="catalytic activity">
    <reaction evidence="11">
        <text>ATP + H2O = ADP + phosphate + H(+)</text>
        <dbReference type="Rhea" id="RHEA:13065"/>
        <dbReference type="ChEBI" id="CHEBI:15377"/>
        <dbReference type="ChEBI" id="CHEBI:15378"/>
        <dbReference type="ChEBI" id="CHEBI:30616"/>
        <dbReference type="ChEBI" id="CHEBI:43474"/>
        <dbReference type="ChEBI" id="CHEBI:456216"/>
        <dbReference type="EC" id="5.6.2.3"/>
    </reaction>
</comment>
<comment type="caution">
    <text evidence="13">The sequence shown here is derived from an EMBL/GenBank/DDBJ whole genome shotgun (WGS) entry which is preliminary data.</text>
</comment>
<dbReference type="GO" id="GO:0008854">
    <property type="term" value="F:exodeoxyribonuclease V activity"/>
    <property type="evidence" value="ECO:0007669"/>
    <property type="project" value="InterPro"/>
</dbReference>
<dbReference type="PANTHER" id="PTHR43788:SF6">
    <property type="entry name" value="DNA HELICASE B"/>
    <property type="match status" value="1"/>
</dbReference>
<keyword evidence="3 11" id="KW-0227">DNA damage</keyword>
<dbReference type="SUPFAM" id="SSF52540">
    <property type="entry name" value="P-loop containing nucleoside triphosphate hydrolases"/>
    <property type="match status" value="2"/>
</dbReference>
<accession>A0AAV3M3Q2</accession>
<evidence type="ECO:0000256" key="5">
    <source>
        <dbReference type="ARBA" id="ARBA00022806"/>
    </source>
</evidence>
<dbReference type="Gene3D" id="3.40.50.300">
    <property type="entry name" value="P-loop containing nucleotide triphosphate hydrolases"/>
    <property type="match status" value="3"/>
</dbReference>
<evidence type="ECO:0000256" key="8">
    <source>
        <dbReference type="ARBA" id="ARBA00023125"/>
    </source>
</evidence>
<evidence type="ECO:0000256" key="3">
    <source>
        <dbReference type="ARBA" id="ARBA00022763"/>
    </source>
</evidence>
<dbReference type="InterPro" id="IPR050534">
    <property type="entry name" value="Coronavir_polyprotein_1ab"/>
</dbReference>
<dbReference type="Pfam" id="PF21185">
    <property type="entry name" value="RecD_N"/>
    <property type="match status" value="1"/>
</dbReference>
<evidence type="ECO:0000256" key="7">
    <source>
        <dbReference type="ARBA" id="ARBA00022840"/>
    </source>
</evidence>
<evidence type="ECO:0000313" key="14">
    <source>
        <dbReference type="Proteomes" id="UP000022311"/>
    </source>
</evidence>